<name>A0A1B4XEF1_9GAMM</name>
<sequence length="322" mass="36479">MSFIQQAVLAKKAALAEAVSEPMAQLGTRCADVWPDADALDRLLRETIGSIPHCHLLYAWDLNGIEISSMVQASGADPSWRGRDLSQRPYLKNHLPFKGVMLSSVYMSQYVPRQCITALQAVSRDNHLLGFIAADFALDDLLHDSRLTAPDIHWQQFRGDPAVRGTVFMQERAPSLLDQHIDEVLDLIHQLMSHHGVFHSKIHFSSGRCSLWLFDDPYNYRLHRVDEIVNPDFCLAYPVRPYPENAKVSPDQIRHVLDEFKALRFADETIYLRSSSLNIMNGLVGLTFSCDGSHYMPVEEFMEKDLSFWLGSLNIKPEVAAV</sequence>
<dbReference type="OrthoDB" id="8477901at2"/>
<dbReference type="InterPro" id="IPR029151">
    <property type="entry name" value="Sensor-like_sf"/>
</dbReference>
<dbReference type="KEGG" id="slim:SCL_0866"/>
<keyword evidence="2" id="KW-1185">Reference proteome</keyword>
<dbReference type="RefSeq" id="WP_096360069.1">
    <property type="nucleotide sequence ID" value="NZ_AP014879.1"/>
</dbReference>
<gene>
    <name evidence="1" type="ORF">SCL_0866</name>
</gene>
<dbReference type="EMBL" id="AP014879">
    <property type="protein sequence ID" value="BAV33186.1"/>
    <property type="molecule type" value="Genomic_DNA"/>
</dbReference>
<proteinExistence type="predicted"/>
<evidence type="ECO:0000313" key="2">
    <source>
        <dbReference type="Proteomes" id="UP000243180"/>
    </source>
</evidence>
<organism evidence="1 2">
    <name type="scientific">Sulfuricaulis limicola</name>
    <dbReference type="NCBI Taxonomy" id="1620215"/>
    <lineage>
        <taxon>Bacteria</taxon>
        <taxon>Pseudomonadati</taxon>
        <taxon>Pseudomonadota</taxon>
        <taxon>Gammaproteobacteria</taxon>
        <taxon>Acidiferrobacterales</taxon>
        <taxon>Acidiferrobacteraceae</taxon>
        <taxon>Sulfuricaulis</taxon>
    </lineage>
</organism>
<dbReference type="Gene3D" id="3.30.450.20">
    <property type="entry name" value="PAS domain"/>
    <property type="match status" value="1"/>
</dbReference>
<accession>A0A1B4XEF1</accession>
<evidence type="ECO:0000313" key="1">
    <source>
        <dbReference type="EMBL" id="BAV33186.1"/>
    </source>
</evidence>
<dbReference type="InParanoid" id="A0A1B4XEF1"/>
<dbReference type="SUPFAM" id="SSF103190">
    <property type="entry name" value="Sensory domain-like"/>
    <property type="match status" value="1"/>
</dbReference>
<dbReference type="Proteomes" id="UP000243180">
    <property type="component" value="Chromosome"/>
</dbReference>
<protein>
    <submittedName>
        <fullName evidence="1">Uncharacterized protein</fullName>
    </submittedName>
</protein>
<dbReference type="AlphaFoldDB" id="A0A1B4XEF1"/>
<reference evidence="1 2" key="1">
    <citation type="submission" date="2015-05" db="EMBL/GenBank/DDBJ databases">
        <title>Complete genome sequence of a sulfur-oxidizing gammaproteobacterium strain HA5.</title>
        <authorList>
            <person name="Miura A."/>
            <person name="Kojima H."/>
            <person name="Fukui M."/>
        </authorList>
    </citation>
    <scope>NUCLEOTIDE SEQUENCE [LARGE SCALE GENOMIC DNA]</scope>
    <source>
        <strain evidence="1 2">HA5</strain>
    </source>
</reference>